<keyword evidence="1" id="KW-0547">Nucleotide-binding</keyword>
<evidence type="ECO:0000256" key="2">
    <source>
        <dbReference type="ARBA" id="ARBA00022840"/>
    </source>
</evidence>
<dbReference type="SMART" id="SM00421">
    <property type="entry name" value="HTH_LUXR"/>
    <property type="match status" value="1"/>
</dbReference>
<evidence type="ECO:0000259" key="3">
    <source>
        <dbReference type="PROSITE" id="PS50043"/>
    </source>
</evidence>
<dbReference type="Proteomes" id="UP001596435">
    <property type="component" value="Unassembled WGS sequence"/>
</dbReference>
<dbReference type="InterPro" id="IPR027417">
    <property type="entry name" value="P-loop_NTPase"/>
</dbReference>
<dbReference type="SUPFAM" id="SSF46894">
    <property type="entry name" value="C-terminal effector domain of the bipartite response regulators"/>
    <property type="match status" value="1"/>
</dbReference>
<evidence type="ECO:0000313" key="5">
    <source>
        <dbReference type="Proteomes" id="UP001596435"/>
    </source>
</evidence>
<organism evidence="4 5">
    <name type="scientific">Kitasatospora paranensis</name>
    <dbReference type="NCBI Taxonomy" id="258053"/>
    <lineage>
        <taxon>Bacteria</taxon>
        <taxon>Bacillati</taxon>
        <taxon>Actinomycetota</taxon>
        <taxon>Actinomycetes</taxon>
        <taxon>Kitasatosporales</taxon>
        <taxon>Streptomycetaceae</taxon>
        <taxon>Kitasatospora</taxon>
    </lineage>
</organism>
<dbReference type="PANTHER" id="PTHR16305">
    <property type="entry name" value="TESTICULAR SOLUBLE ADENYLYL CYCLASE"/>
    <property type="match status" value="1"/>
</dbReference>
<name>A0ABW2FYP5_9ACTN</name>
<sequence length="916" mass="96155">MREQHPPPTGRKHEMSVLRSAVTACADGASTVVEISGDPGLGKSTLLAELERLARAEGLTVPADCSGAFERRDPLVLDLLRTPAPEDPGRHRPHPDPARPLAAAGRGRAVLLCLDDLHRADASVLDPLHDLLRTAPGTPLLLACAHRPRQSPARLLAALQHPAAHYRVLRLPLAPLDWAACETVLGPEYTSDDRDRLCTAGEGNPLYLNLLGELDQNAAAGLPATVRTALIRETAVLSGDELAVLRAAAVLGDPFDPQLLAAVADLPDQRALDALDGLSALDLVRAADPTGPPSDGHRLLRSRHAVLREAVSRDTPPGWALAAHRRADLALRDSGAGPLERAPHLAHSARPGDGAAVAVLVEAAAAARHRSPGTTARWLRAALRLSATDCSGPVLPLRVGLLLGLAEAVAMTGDLTGCRDSLGQALDLVPPDRPELRVPLVAAGSAVERTLTPGSNGRVLERELACWPQSDSRADPLRLQLAIVRTAQGRFDEAEGLLDALGPSTSDRRTRSAVAACRALGTAYTGRQEPARTLAAEAAASFGAMTDRELAACLDGAAQLGWAEALSERHHDAVRHTTRAVEVARRTEQTHLLPHLLLCQSYARQATGELEGGAASAGTAEETARRLALPNLVVFALTLRAAAAALRTGPASAAGTVEQALRTVGRRGRLWEASAGLLAELRLAQGHPDDCLDLVRAVAEPGRPVPLPALRAAWCSTAARAEATRGDRAAARHWAAAATEAAEAVELPGQRGYAALAQACVRTDDPDAAAELCRSAADLFAAAGLSPAEARARLLLGRSLADGHRLDEAALAVGRAKQLADACGAAHLGVLAVHAQRRIGGHRPRPGLRAPAHPALSEQERRIAELVGRGRSNRAIATELFISVKTVEGHLTRIFRKLHVTSRSGLTSALGLLDAA</sequence>
<dbReference type="PANTHER" id="PTHR16305:SF35">
    <property type="entry name" value="TRANSCRIPTIONAL ACTIVATOR DOMAIN"/>
    <property type="match status" value="1"/>
</dbReference>
<dbReference type="Pfam" id="PF13191">
    <property type="entry name" value="AAA_16"/>
    <property type="match status" value="1"/>
</dbReference>
<dbReference type="Pfam" id="PF00196">
    <property type="entry name" value="GerE"/>
    <property type="match status" value="1"/>
</dbReference>
<keyword evidence="2" id="KW-0067">ATP-binding</keyword>
<dbReference type="SUPFAM" id="SSF48452">
    <property type="entry name" value="TPR-like"/>
    <property type="match status" value="1"/>
</dbReference>
<dbReference type="InterPro" id="IPR011990">
    <property type="entry name" value="TPR-like_helical_dom_sf"/>
</dbReference>
<protein>
    <submittedName>
        <fullName evidence="4">LuxR C-terminal-related transcriptional regulator</fullName>
    </submittedName>
</protein>
<dbReference type="InterPro" id="IPR041664">
    <property type="entry name" value="AAA_16"/>
</dbReference>
<feature type="domain" description="HTH luxR-type" evidence="3">
    <location>
        <begin position="849"/>
        <end position="914"/>
    </location>
</feature>
<dbReference type="InterPro" id="IPR000792">
    <property type="entry name" value="Tscrpt_reg_LuxR_C"/>
</dbReference>
<dbReference type="SUPFAM" id="SSF52540">
    <property type="entry name" value="P-loop containing nucleoside triphosphate hydrolases"/>
    <property type="match status" value="1"/>
</dbReference>
<dbReference type="RefSeq" id="WP_380231194.1">
    <property type="nucleotide sequence ID" value="NZ_JBHSVH010000002.1"/>
</dbReference>
<evidence type="ECO:0000313" key="4">
    <source>
        <dbReference type="EMBL" id="MFC7180700.1"/>
    </source>
</evidence>
<dbReference type="CDD" id="cd06170">
    <property type="entry name" value="LuxR_C_like"/>
    <property type="match status" value="1"/>
</dbReference>
<dbReference type="EMBL" id="JBHTAJ010000022">
    <property type="protein sequence ID" value="MFC7180700.1"/>
    <property type="molecule type" value="Genomic_DNA"/>
</dbReference>
<dbReference type="PROSITE" id="PS00622">
    <property type="entry name" value="HTH_LUXR_1"/>
    <property type="match status" value="1"/>
</dbReference>
<dbReference type="InterPro" id="IPR036388">
    <property type="entry name" value="WH-like_DNA-bd_sf"/>
</dbReference>
<keyword evidence="5" id="KW-1185">Reference proteome</keyword>
<evidence type="ECO:0000256" key="1">
    <source>
        <dbReference type="ARBA" id="ARBA00022741"/>
    </source>
</evidence>
<proteinExistence type="predicted"/>
<dbReference type="InterPro" id="IPR016032">
    <property type="entry name" value="Sig_transdc_resp-reg_C-effctor"/>
</dbReference>
<gene>
    <name evidence="4" type="ORF">ACFQMG_14170</name>
</gene>
<dbReference type="Gene3D" id="3.40.50.300">
    <property type="entry name" value="P-loop containing nucleotide triphosphate hydrolases"/>
    <property type="match status" value="1"/>
</dbReference>
<comment type="caution">
    <text evidence="4">The sequence shown here is derived from an EMBL/GenBank/DDBJ whole genome shotgun (WGS) entry which is preliminary data.</text>
</comment>
<dbReference type="Gene3D" id="1.10.10.10">
    <property type="entry name" value="Winged helix-like DNA-binding domain superfamily/Winged helix DNA-binding domain"/>
    <property type="match status" value="1"/>
</dbReference>
<accession>A0ABW2FYP5</accession>
<dbReference type="PROSITE" id="PS50043">
    <property type="entry name" value="HTH_LUXR_2"/>
    <property type="match status" value="1"/>
</dbReference>
<dbReference type="Gene3D" id="1.25.40.10">
    <property type="entry name" value="Tetratricopeptide repeat domain"/>
    <property type="match status" value="1"/>
</dbReference>
<dbReference type="PRINTS" id="PR00038">
    <property type="entry name" value="HTHLUXR"/>
</dbReference>
<reference evidence="5" key="1">
    <citation type="journal article" date="2019" name="Int. J. Syst. Evol. Microbiol.">
        <title>The Global Catalogue of Microorganisms (GCM) 10K type strain sequencing project: providing services to taxonomists for standard genome sequencing and annotation.</title>
        <authorList>
            <consortium name="The Broad Institute Genomics Platform"/>
            <consortium name="The Broad Institute Genome Sequencing Center for Infectious Disease"/>
            <person name="Wu L."/>
            <person name="Ma J."/>
        </authorList>
    </citation>
    <scope>NUCLEOTIDE SEQUENCE [LARGE SCALE GENOMIC DNA]</scope>
    <source>
        <strain evidence="5">CGMCC 1.12859</strain>
    </source>
</reference>